<keyword evidence="2" id="KW-1185">Reference proteome</keyword>
<evidence type="ECO:0000313" key="2">
    <source>
        <dbReference type="Proteomes" id="UP001055955"/>
    </source>
</evidence>
<reference evidence="1 2" key="1">
    <citation type="journal article" date="2022" name="Nat. Microbiol.">
        <title>The microbiome of a bacterivorous marine choanoflagellate contains a resource-demanding obligate bacterial associate.</title>
        <authorList>
            <person name="Needham D.M."/>
            <person name="Poirier C."/>
            <person name="Bachy C."/>
            <person name="George E.E."/>
            <person name="Wilken S."/>
            <person name="Yung C.C.M."/>
            <person name="Limardo A.J."/>
            <person name="Morando M."/>
            <person name="Sudek L."/>
            <person name="Malmstrom R.R."/>
            <person name="Keeling P.J."/>
            <person name="Santoro A.E."/>
            <person name="Worden A.Z."/>
        </authorList>
    </citation>
    <scope>NUCLEOTIDE SEQUENCE [LARGE SCALE GENOMIC DNA]</scope>
    <source>
        <strain evidence="1 2">Comchoano-1</strain>
    </source>
</reference>
<name>A0ABY5DHJ5_9GAMM</name>
<proteinExistence type="predicted"/>
<organism evidence="1 2">
    <name type="scientific">Candidatus Comchoanobacter bicostacola</name>
    <dbReference type="NCBI Taxonomy" id="2919598"/>
    <lineage>
        <taxon>Bacteria</taxon>
        <taxon>Pseudomonadati</taxon>
        <taxon>Pseudomonadota</taxon>
        <taxon>Gammaproteobacteria</taxon>
        <taxon>Candidatus Comchoanobacterales</taxon>
        <taxon>Candidatus Comchoanobacteraceae</taxon>
        <taxon>Candidatus Comchoanobacter</taxon>
    </lineage>
</organism>
<dbReference type="EMBL" id="CP092900">
    <property type="protein sequence ID" value="UTC24183.1"/>
    <property type="molecule type" value="Genomic_DNA"/>
</dbReference>
<dbReference type="Proteomes" id="UP001055955">
    <property type="component" value="Chromosome"/>
</dbReference>
<gene>
    <name evidence="1" type="ORF">MMH89_02965</name>
</gene>
<sequence>MSKTITEFNDIEALKALVADAKKSGYKFQGDKEFLNDTPIEQLDFHVLEGQGVIESPEKTTIRLFETNINANGQTYAVAVDDPFVVPFKSAIVIPSLEYLAMLSANVSQFKRFTEIVERIQKNNAKEEDFLFFAENYSAFRDNASDDLAAKLKKVMDKYNSVIEKRNSSDDLKVRSTSIMSGLPIGKKPRKTPQGVAKAMLNFQNVIGAKNAQVMQEQLTDLFNNAKDSGFAEALVVAQKEEVQTPYQDFLNQYPFASSIMVIDQQKNEQERVNVTFTDAGYVVTLNCYADTMDKDHNVCTKEHCFSNTEDVMRFIQAFTKLNSEHEKAFPRENAARGDAAHSLGIMHPNSSSATAAVAQGFQAGKCEEAKARCLIFY</sequence>
<dbReference type="RefSeq" id="WP_258567967.1">
    <property type="nucleotide sequence ID" value="NZ_CP092900.1"/>
</dbReference>
<evidence type="ECO:0000313" key="1">
    <source>
        <dbReference type="EMBL" id="UTC24183.1"/>
    </source>
</evidence>
<accession>A0ABY5DHJ5</accession>
<protein>
    <submittedName>
        <fullName evidence="1">Uncharacterized protein</fullName>
    </submittedName>
</protein>